<keyword evidence="3 7" id="KW-0547">Nucleotide-binding</keyword>
<dbReference type="PANTHER" id="PTHR18866">
    <property type="entry name" value="CARBOXYLASE:PYRUVATE/ACETYL-COA/PROPIONYL-COA CARBOXYLASE"/>
    <property type="match status" value="1"/>
</dbReference>
<evidence type="ECO:0000256" key="2">
    <source>
        <dbReference type="ARBA" id="ARBA00022598"/>
    </source>
</evidence>
<evidence type="ECO:0000256" key="7">
    <source>
        <dbReference type="PROSITE-ProRule" id="PRU00409"/>
    </source>
</evidence>
<dbReference type="SUPFAM" id="SSF160467">
    <property type="entry name" value="PH0987 N-terminal domain-like"/>
    <property type="match status" value="1"/>
</dbReference>
<evidence type="ECO:0000313" key="12">
    <source>
        <dbReference type="Proteomes" id="UP001501690"/>
    </source>
</evidence>
<dbReference type="Pfam" id="PF02786">
    <property type="entry name" value="CPSase_L_D2"/>
    <property type="match status" value="1"/>
</dbReference>
<evidence type="ECO:0000256" key="5">
    <source>
        <dbReference type="ARBA" id="ARBA00022840"/>
    </source>
</evidence>
<dbReference type="InterPro" id="IPR011054">
    <property type="entry name" value="Rudment_hybrid_motif"/>
</dbReference>
<dbReference type="InterPro" id="IPR005482">
    <property type="entry name" value="Biotin_COase_C"/>
</dbReference>
<dbReference type="Pfam" id="PF02626">
    <property type="entry name" value="CT_A_B"/>
    <property type="match status" value="1"/>
</dbReference>
<comment type="caution">
    <text evidence="11">The sequence shown here is derived from an EMBL/GenBank/DDBJ whole genome shotgun (WGS) entry which is preliminary data.</text>
</comment>
<dbReference type="InterPro" id="IPR016185">
    <property type="entry name" value="PreATP-grasp_dom_sf"/>
</dbReference>
<dbReference type="SUPFAM" id="SSF51230">
    <property type="entry name" value="Single hybrid motif"/>
    <property type="match status" value="1"/>
</dbReference>
<keyword evidence="5 7" id="KW-0067">ATP-binding</keyword>
<dbReference type="NCBIfam" id="TIGR02712">
    <property type="entry name" value="urea_carbox"/>
    <property type="match status" value="1"/>
</dbReference>
<dbReference type="RefSeq" id="WP_344067875.1">
    <property type="nucleotide sequence ID" value="NZ_BAAAPL010000001.1"/>
</dbReference>
<keyword evidence="12" id="KW-1185">Reference proteome</keyword>
<dbReference type="InterPro" id="IPR005479">
    <property type="entry name" value="CPAse_ATP-bd"/>
</dbReference>
<evidence type="ECO:0000256" key="3">
    <source>
        <dbReference type="ARBA" id="ARBA00022741"/>
    </source>
</evidence>
<evidence type="ECO:0000259" key="10">
    <source>
        <dbReference type="PROSITE" id="PS50979"/>
    </source>
</evidence>
<evidence type="ECO:0000256" key="4">
    <source>
        <dbReference type="ARBA" id="ARBA00022801"/>
    </source>
</evidence>
<evidence type="ECO:0000259" key="9">
    <source>
        <dbReference type="PROSITE" id="PS50975"/>
    </source>
</evidence>
<protein>
    <submittedName>
        <fullName evidence="11">Urea carboxylase</fullName>
    </submittedName>
</protein>
<dbReference type="SUPFAM" id="SSF51246">
    <property type="entry name" value="Rudiment single hybrid motif"/>
    <property type="match status" value="1"/>
</dbReference>
<dbReference type="PROSITE" id="PS50968">
    <property type="entry name" value="BIOTINYL_LIPOYL"/>
    <property type="match status" value="1"/>
</dbReference>
<dbReference type="Proteomes" id="UP001501690">
    <property type="component" value="Unassembled WGS sequence"/>
</dbReference>
<organism evidence="11 12">
    <name type="scientific">Microbacterium sediminicola</name>
    <dbReference type="NCBI Taxonomy" id="415210"/>
    <lineage>
        <taxon>Bacteria</taxon>
        <taxon>Bacillati</taxon>
        <taxon>Actinomycetota</taxon>
        <taxon>Actinomycetes</taxon>
        <taxon>Micrococcales</taxon>
        <taxon>Microbacteriaceae</taxon>
        <taxon>Microbacterium</taxon>
    </lineage>
</organism>
<dbReference type="Gene3D" id="3.30.470.20">
    <property type="entry name" value="ATP-grasp fold, B domain"/>
    <property type="match status" value="1"/>
</dbReference>
<sequence length="1207" mass="127748">MTAFDTVLIANRGEIARRIIRSARAVGLKTVAVYSDADRAAPHVREADLAVRLGPAPAAESYLRIDAILAAAAETGAGAVHPGYGFLAENLDAARAVEAAGLAWIGPTPAQIEQFGLKHTARTLAEAAGVPLLPGTGLLPDVDTALAEAERIGYPVMLKATGGGGGIGMRACADPAALTDAFDAVVRQAGANFGSAGVFLEKLVSRARHVEVQIFGDGEGRVAILGDRDCSLQRRHQKVIEEAPAPNLPAAVRELLHTSARALAASVAYRSAGTVEFVYDAETAEPYFLEVNTRLQVEHPVTEAVTGLDLVALMLTLARDGDTGIDPALFEATPAPRGHAVEARVYAEDPARQNTPSTGLVTRVALPGYGAPAIPGVRVDTWIETGAEVSPHYDPLLAKVIAHADTRDAALDLLRDALAASRIDGIVSGTGMLRDLCDVPAFRSVTHDTGTLGVSHDPDARIDVERPGLMTTVQDVPGRLGYWHIGVPPSGPMDPLSFRAANRAVGNSDDAPGLEITMQGPALRFSAPATVCLTGADAPVTVDGNPIPLWEPIEVPAGGLLDIGDAPGPGIRLFLAVRGGIDVPAYLGSASTFTLGGFGGHGGRALRAGDVLRIGAHDTSESVAAIPLADRPRLTSDWTIAVTEGPHAAPEYFTRADIDQLYATAYEVQVNSARTGVRLTGPKPEWARTDGGEAGLHPSNIHDTAYAVGALDFTGDTPIILGPDGPSLGGFVCPAVVASGDLWKIGQLRPGDRVRFVPIREALAAQVLPGSYAGAESAPVGDGDDGIIARLAPIETAGRMLRPGVTYRRDGDDNVLVEYGEQVLDLGLRMRVHALQERLAAAAPEGIIDVTPGIRSLQIHTEAHTLRASELVGLLRELETDLPATDDIVVPSRTVHLPLSWDDPATRLAIERYMAGVREDAPWTPWNIEFIRRINGLDTVDDVAKTVFDAEYLVLGLGDVYLGAPVATPLDPRHRLVTTKYNPARTWTAENSVGIGGAYLCIYGMEGPGGYQFVGRTVQVWNTYRRGGLFESDPWALRFFDRIRWYPVSADELLELRAETAAGRGSYRTSDGAFSVAEYNGFLAENAAGIAEFRERQHAAFEAEKDRWRASGEFDRAVEAVAAAEPTDIEVPPGQQAVTAPFAASVWKVNVETGDRVGHGDRLIALEAMKMETAVTAPREGTITRVFVTPGQAVAAGQVLATIGDLA</sequence>
<dbReference type="InterPro" id="IPR011764">
    <property type="entry name" value="Biotin_carboxylation_dom"/>
</dbReference>
<dbReference type="InterPro" id="IPR050856">
    <property type="entry name" value="Biotin_carboxylase_complex"/>
</dbReference>
<dbReference type="PANTHER" id="PTHR18866:SF128">
    <property type="entry name" value="UREA AMIDOLYASE"/>
    <property type="match status" value="1"/>
</dbReference>
<evidence type="ECO:0000259" key="8">
    <source>
        <dbReference type="PROSITE" id="PS50968"/>
    </source>
</evidence>
<dbReference type="InterPro" id="IPR003833">
    <property type="entry name" value="CT_C_D"/>
</dbReference>
<dbReference type="PROSITE" id="PS00867">
    <property type="entry name" value="CPSASE_2"/>
    <property type="match status" value="1"/>
</dbReference>
<dbReference type="InterPro" id="IPR003778">
    <property type="entry name" value="CT_A_B"/>
</dbReference>
<dbReference type="InterPro" id="IPR005481">
    <property type="entry name" value="BC-like_N"/>
</dbReference>
<evidence type="ECO:0000313" key="11">
    <source>
        <dbReference type="EMBL" id="GAA1688240.1"/>
    </source>
</evidence>
<dbReference type="Gene3D" id="2.40.50.100">
    <property type="match status" value="1"/>
</dbReference>
<dbReference type="Pfam" id="PF00364">
    <property type="entry name" value="Biotin_lipoyl"/>
    <property type="match status" value="1"/>
</dbReference>
<dbReference type="InterPro" id="IPR011761">
    <property type="entry name" value="ATP-grasp"/>
</dbReference>
<dbReference type="Gene3D" id="2.40.100.10">
    <property type="entry name" value="Cyclophilin-like"/>
    <property type="match status" value="2"/>
</dbReference>
<dbReference type="PROSITE" id="PS00866">
    <property type="entry name" value="CPSASE_1"/>
    <property type="match status" value="1"/>
</dbReference>
<dbReference type="PROSITE" id="PS00188">
    <property type="entry name" value="BIOTIN"/>
    <property type="match status" value="1"/>
</dbReference>
<dbReference type="InterPro" id="IPR001882">
    <property type="entry name" value="Biotin_BS"/>
</dbReference>
<dbReference type="SUPFAM" id="SSF56059">
    <property type="entry name" value="Glutathione synthetase ATP-binding domain-like"/>
    <property type="match status" value="1"/>
</dbReference>
<evidence type="ECO:0000256" key="1">
    <source>
        <dbReference type="ARBA" id="ARBA00001953"/>
    </source>
</evidence>
<feature type="domain" description="Lipoyl-binding" evidence="8">
    <location>
        <begin position="1126"/>
        <end position="1204"/>
    </location>
</feature>
<feature type="domain" description="ATP-grasp" evidence="9">
    <location>
        <begin position="122"/>
        <end position="319"/>
    </location>
</feature>
<accession>A0ABN2HIM5</accession>
<keyword evidence="6" id="KW-0092">Biotin</keyword>
<dbReference type="PROSITE" id="PS50979">
    <property type="entry name" value="BC"/>
    <property type="match status" value="1"/>
</dbReference>
<feature type="domain" description="Biotin carboxylation" evidence="10">
    <location>
        <begin position="3"/>
        <end position="457"/>
    </location>
</feature>
<dbReference type="InterPro" id="IPR000089">
    <property type="entry name" value="Biotin_lipoyl"/>
</dbReference>
<keyword evidence="2" id="KW-0436">Ligase</keyword>
<dbReference type="SMART" id="SM00878">
    <property type="entry name" value="Biotin_carb_C"/>
    <property type="match status" value="1"/>
</dbReference>
<dbReference type="InterPro" id="IPR011053">
    <property type="entry name" value="Single_hybrid_motif"/>
</dbReference>
<dbReference type="Pfam" id="PF02785">
    <property type="entry name" value="Biotin_carb_C"/>
    <property type="match status" value="1"/>
</dbReference>
<evidence type="ECO:0000256" key="6">
    <source>
        <dbReference type="ARBA" id="ARBA00023267"/>
    </source>
</evidence>
<dbReference type="SUPFAM" id="SSF50891">
    <property type="entry name" value="Cyclophilin-like"/>
    <property type="match status" value="2"/>
</dbReference>
<dbReference type="Gene3D" id="3.30.1360.40">
    <property type="match status" value="1"/>
</dbReference>
<dbReference type="Pfam" id="PF00289">
    <property type="entry name" value="Biotin_carb_N"/>
    <property type="match status" value="1"/>
</dbReference>
<dbReference type="PROSITE" id="PS50975">
    <property type="entry name" value="ATP_GRASP"/>
    <property type="match status" value="1"/>
</dbReference>
<dbReference type="SMART" id="SM00797">
    <property type="entry name" value="AHS2"/>
    <property type="match status" value="1"/>
</dbReference>
<gene>
    <name evidence="11" type="primary">uca</name>
    <name evidence="11" type="ORF">GCM10009808_01510</name>
</gene>
<dbReference type="SUPFAM" id="SSF52440">
    <property type="entry name" value="PreATP-grasp domain"/>
    <property type="match status" value="1"/>
</dbReference>
<dbReference type="Pfam" id="PF02682">
    <property type="entry name" value="CT_C_D"/>
    <property type="match status" value="1"/>
</dbReference>
<dbReference type="SMART" id="SM00796">
    <property type="entry name" value="AHS1"/>
    <property type="match status" value="1"/>
</dbReference>
<dbReference type="EMBL" id="BAAAPL010000001">
    <property type="protein sequence ID" value="GAA1688240.1"/>
    <property type="molecule type" value="Genomic_DNA"/>
</dbReference>
<proteinExistence type="predicted"/>
<name>A0ABN2HIM5_9MICO</name>
<dbReference type="CDD" id="cd06850">
    <property type="entry name" value="biotinyl_domain"/>
    <property type="match status" value="1"/>
</dbReference>
<reference evidence="11 12" key="1">
    <citation type="journal article" date="2019" name="Int. J. Syst. Evol. Microbiol.">
        <title>The Global Catalogue of Microorganisms (GCM) 10K type strain sequencing project: providing services to taxonomists for standard genome sequencing and annotation.</title>
        <authorList>
            <consortium name="The Broad Institute Genomics Platform"/>
            <consortium name="The Broad Institute Genome Sequencing Center for Infectious Disease"/>
            <person name="Wu L."/>
            <person name="Ma J."/>
        </authorList>
    </citation>
    <scope>NUCLEOTIDE SEQUENCE [LARGE SCALE GENOMIC DNA]</scope>
    <source>
        <strain evidence="11 12">JCM 15577</strain>
    </source>
</reference>
<dbReference type="InterPro" id="IPR029000">
    <property type="entry name" value="Cyclophilin-like_dom_sf"/>
</dbReference>
<keyword evidence="4" id="KW-0378">Hydrolase</keyword>
<comment type="cofactor">
    <cofactor evidence="1">
        <name>biotin</name>
        <dbReference type="ChEBI" id="CHEBI:57586"/>
    </cofactor>
</comment>
<dbReference type="NCBIfam" id="TIGR00724">
    <property type="entry name" value="urea_amlyse_rel"/>
    <property type="match status" value="1"/>
</dbReference>
<dbReference type="InterPro" id="IPR014084">
    <property type="entry name" value="Urea_COase"/>
</dbReference>